<keyword evidence="19" id="KW-1185">Reference proteome</keyword>
<evidence type="ECO:0000256" key="12">
    <source>
        <dbReference type="ARBA" id="ARBA00023012"/>
    </source>
</evidence>
<evidence type="ECO:0000256" key="1">
    <source>
        <dbReference type="ARBA" id="ARBA00000085"/>
    </source>
</evidence>
<dbReference type="CDD" id="cd18773">
    <property type="entry name" value="PDC1_HK_sensor"/>
    <property type="match status" value="1"/>
</dbReference>
<evidence type="ECO:0000256" key="11">
    <source>
        <dbReference type="ARBA" id="ARBA00022989"/>
    </source>
</evidence>
<dbReference type="SUPFAM" id="SSF47384">
    <property type="entry name" value="Homodimeric domain of signal transducing histidine kinase"/>
    <property type="match status" value="1"/>
</dbReference>
<dbReference type="InterPro" id="IPR036097">
    <property type="entry name" value="HisK_dim/P_sf"/>
</dbReference>
<dbReference type="EC" id="2.7.13.3" evidence="3"/>
<feature type="coiled-coil region" evidence="14">
    <location>
        <begin position="216"/>
        <end position="243"/>
    </location>
</feature>
<dbReference type="SMART" id="SM00387">
    <property type="entry name" value="HATPase_c"/>
    <property type="match status" value="1"/>
</dbReference>
<dbReference type="InterPro" id="IPR004358">
    <property type="entry name" value="Sig_transdc_His_kin-like_C"/>
</dbReference>
<feature type="domain" description="Histidine kinase" evidence="16">
    <location>
        <begin position="252"/>
        <end position="452"/>
    </location>
</feature>
<dbReference type="Gene3D" id="3.30.565.10">
    <property type="entry name" value="Histidine kinase-like ATPase, C-terminal domain"/>
    <property type="match status" value="1"/>
</dbReference>
<name>A0A081S5Y9_9ARCH</name>
<reference evidence="18 19" key="1">
    <citation type="submission" date="2014-06" db="EMBL/GenBank/DDBJ databases">
        <authorList>
            <person name="Ngugi D.K."/>
            <person name="Blom J."/>
            <person name="Alam I."/>
            <person name="Rashid M."/>
            <person name="Ba Alawi W."/>
            <person name="Zhang G."/>
            <person name="Hikmawan T."/>
            <person name="Guan Y."/>
            <person name="Antunes A."/>
            <person name="Siam R."/>
            <person name="Eldorry H."/>
            <person name="Bajic V."/>
            <person name="Stingl U."/>
        </authorList>
    </citation>
    <scope>NUCLEOTIDE SEQUENCE [LARGE SCALE GENOMIC DNA]</scope>
    <source>
        <strain evidence="18">SCGC AAA799-E16</strain>
    </source>
</reference>
<dbReference type="PROSITE" id="PS50109">
    <property type="entry name" value="HIS_KIN"/>
    <property type="match status" value="1"/>
</dbReference>
<keyword evidence="7 15" id="KW-0812">Transmembrane</keyword>
<accession>A0A081S5Y9</accession>
<evidence type="ECO:0000256" key="9">
    <source>
        <dbReference type="ARBA" id="ARBA00022777"/>
    </source>
</evidence>
<keyword evidence="8" id="KW-0547">Nucleotide-binding</keyword>
<evidence type="ECO:0000259" key="16">
    <source>
        <dbReference type="PROSITE" id="PS50109"/>
    </source>
</evidence>
<keyword evidence="9 18" id="KW-0418">Kinase</keyword>
<keyword evidence="10" id="KW-0067">ATP-binding</keyword>
<evidence type="ECO:0000256" key="14">
    <source>
        <dbReference type="SAM" id="Coils"/>
    </source>
</evidence>
<feature type="domain" description="HAMP" evidence="17">
    <location>
        <begin position="183"/>
        <end position="235"/>
    </location>
</feature>
<dbReference type="GO" id="GO:0000155">
    <property type="term" value="F:phosphorelay sensor kinase activity"/>
    <property type="evidence" value="ECO:0007669"/>
    <property type="project" value="InterPro"/>
</dbReference>
<comment type="subcellular location">
    <subcellularLocation>
        <location evidence="2">Cell membrane</location>
        <topology evidence="2">Multi-pass membrane protein</topology>
    </subcellularLocation>
</comment>
<comment type="catalytic activity">
    <reaction evidence="1">
        <text>ATP + protein L-histidine = ADP + protein N-phospho-L-histidine.</text>
        <dbReference type="EC" id="2.7.13.3"/>
    </reaction>
</comment>
<evidence type="ECO:0000256" key="10">
    <source>
        <dbReference type="ARBA" id="ARBA00022840"/>
    </source>
</evidence>
<feature type="transmembrane region" description="Helical" evidence="15">
    <location>
        <begin position="7"/>
        <end position="25"/>
    </location>
</feature>
<evidence type="ECO:0000259" key="17">
    <source>
        <dbReference type="PROSITE" id="PS50885"/>
    </source>
</evidence>
<keyword evidence="12" id="KW-0902">Two-component regulatory system</keyword>
<evidence type="ECO:0000256" key="2">
    <source>
        <dbReference type="ARBA" id="ARBA00004651"/>
    </source>
</evidence>
<dbReference type="GO" id="GO:0005524">
    <property type="term" value="F:ATP binding"/>
    <property type="evidence" value="ECO:0007669"/>
    <property type="project" value="UniProtKB-KW"/>
</dbReference>
<keyword evidence="4" id="KW-1003">Cell membrane</keyword>
<keyword evidence="11 15" id="KW-1133">Transmembrane helix</keyword>
<comment type="caution">
    <text evidence="18">The sequence shown here is derived from an EMBL/GenBank/DDBJ whole genome shotgun (WGS) entry which is preliminary data.</text>
</comment>
<dbReference type="PROSITE" id="PS50885">
    <property type="entry name" value="HAMP"/>
    <property type="match status" value="1"/>
</dbReference>
<dbReference type="Gene3D" id="1.10.287.130">
    <property type="match status" value="1"/>
</dbReference>
<proteinExistence type="predicted"/>
<dbReference type="EMBL" id="JNVL01000010">
    <property type="protein sequence ID" value="KER06342.1"/>
    <property type="molecule type" value="Genomic_DNA"/>
</dbReference>
<dbReference type="SUPFAM" id="SSF55874">
    <property type="entry name" value="ATPase domain of HSP90 chaperone/DNA topoisomerase II/histidine kinase"/>
    <property type="match status" value="1"/>
</dbReference>
<dbReference type="CDD" id="cd00075">
    <property type="entry name" value="HATPase"/>
    <property type="match status" value="1"/>
</dbReference>
<gene>
    <name evidence="18" type="primary">kinC</name>
    <name evidence="18" type="ORF">AAA799E16_00854</name>
</gene>
<keyword evidence="6 18" id="KW-0808">Transferase</keyword>
<dbReference type="Gene3D" id="6.10.340.10">
    <property type="match status" value="1"/>
</dbReference>
<evidence type="ECO:0000256" key="15">
    <source>
        <dbReference type="SAM" id="Phobius"/>
    </source>
</evidence>
<evidence type="ECO:0000256" key="7">
    <source>
        <dbReference type="ARBA" id="ARBA00022692"/>
    </source>
</evidence>
<dbReference type="SMART" id="SM00388">
    <property type="entry name" value="HisKA"/>
    <property type="match status" value="1"/>
</dbReference>
<evidence type="ECO:0000256" key="13">
    <source>
        <dbReference type="ARBA" id="ARBA00023136"/>
    </source>
</evidence>
<dbReference type="InterPro" id="IPR050398">
    <property type="entry name" value="HssS/ArlS-like"/>
</dbReference>
<keyword evidence="14" id="KW-0175">Coiled coil</keyword>
<dbReference type="InterPro" id="IPR036890">
    <property type="entry name" value="HATPase_C_sf"/>
</dbReference>
<protein>
    <recommendedName>
        <fullName evidence="3">histidine kinase</fullName>
        <ecNumber evidence="3">2.7.13.3</ecNumber>
    </recommendedName>
</protein>
<keyword evidence="13 15" id="KW-0472">Membrane</keyword>
<dbReference type="Pfam" id="PF02518">
    <property type="entry name" value="HATPase_c"/>
    <property type="match status" value="1"/>
</dbReference>
<evidence type="ECO:0000313" key="18">
    <source>
        <dbReference type="EMBL" id="KER06342.1"/>
    </source>
</evidence>
<sequence length="452" mass="51178">MKLAQRTIFFVLLPIIFFSIIMIVFNHTVLSELLIEQEIEEVTLLAQLASYEMTNPMYNLDIDKLNEIIDGLELQEDVLQVLVLYPDGRVLTDGTDEDYNYGNILHDEFLNTPNIIDEKQIMITDNLIRFSIPIILNEPIGIIAIDYSLESVNYEIMNAAKITLLIGASLISLFVVVGIYFSRSITKPIFEIGKSVENISKGKHKPRQDKIGIPEIQKLNEGIDEMYEKLSFFQNELTKTERLATIGELSARIAHDLRNPLTTIQNSIDLIKIKNPDLVKNNTEYFDYIESSVNKINLEINGVLNHTKVKPLEKSTTSFLKIIKQSLSSLNIPENIKIKIPEKETEIFCDEKQLENVFSNLIGNSIEAIGGKQGEINISMDDKNDFYIIVVSDNGPGIPPEFVESIFEPLFTTKQYGTGLGLVNCKNIVHAHDGTIEVQNNPTRFTIKLPKK</sequence>
<dbReference type="InterPro" id="IPR003660">
    <property type="entry name" value="HAMP_dom"/>
</dbReference>
<dbReference type="PRINTS" id="PR00344">
    <property type="entry name" value="BCTRLSENSOR"/>
</dbReference>
<dbReference type="InterPro" id="IPR003594">
    <property type="entry name" value="HATPase_dom"/>
</dbReference>
<evidence type="ECO:0000313" key="19">
    <source>
        <dbReference type="Proteomes" id="UP000028027"/>
    </source>
</evidence>
<dbReference type="AlphaFoldDB" id="A0A081S5Y9"/>
<feature type="transmembrane region" description="Helical" evidence="15">
    <location>
        <begin position="162"/>
        <end position="181"/>
    </location>
</feature>
<evidence type="ECO:0000256" key="6">
    <source>
        <dbReference type="ARBA" id="ARBA00022679"/>
    </source>
</evidence>
<dbReference type="Proteomes" id="UP000028027">
    <property type="component" value="Unassembled WGS sequence"/>
</dbReference>
<organism evidence="18 19">
    <name type="scientific">Marine Group I thaumarchaeote SCGC AAA799-E16</name>
    <dbReference type="NCBI Taxonomy" id="1502292"/>
    <lineage>
        <taxon>Archaea</taxon>
        <taxon>Nitrososphaerota</taxon>
        <taxon>Marine Group I</taxon>
    </lineage>
</organism>
<dbReference type="GO" id="GO:0005886">
    <property type="term" value="C:plasma membrane"/>
    <property type="evidence" value="ECO:0007669"/>
    <property type="project" value="UniProtKB-SubCell"/>
</dbReference>
<evidence type="ECO:0000256" key="3">
    <source>
        <dbReference type="ARBA" id="ARBA00012438"/>
    </source>
</evidence>
<dbReference type="InterPro" id="IPR003661">
    <property type="entry name" value="HisK_dim/P_dom"/>
</dbReference>
<dbReference type="InterPro" id="IPR005467">
    <property type="entry name" value="His_kinase_dom"/>
</dbReference>
<keyword evidence="5" id="KW-0597">Phosphoprotein</keyword>
<evidence type="ECO:0000256" key="8">
    <source>
        <dbReference type="ARBA" id="ARBA00022741"/>
    </source>
</evidence>
<dbReference type="PANTHER" id="PTHR45528">
    <property type="entry name" value="SENSOR HISTIDINE KINASE CPXA"/>
    <property type="match status" value="1"/>
</dbReference>
<evidence type="ECO:0000256" key="4">
    <source>
        <dbReference type="ARBA" id="ARBA00022475"/>
    </source>
</evidence>
<dbReference type="Pfam" id="PF00512">
    <property type="entry name" value="HisKA"/>
    <property type="match status" value="1"/>
</dbReference>
<evidence type="ECO:0000256" key="5">
    <source>
        <dbReference type="ARBA" id="ARBA00022553"/>
    </source>
</evidence>
<dbReference type="CDD" id="cd00082">
    <property type="entry name" value="HisKA"/>
    <property type="match status" value="1"/>
</dbReference>
<dbReference type="PANTHER" id="PTHR45528:SF1">
    <property type="entry name" value="SENSOR HISTIDINE KINASE CPXA"/>
    <property type="match status" value="1"/>
</dbReference>